<name>A0A2P1QYV3_9LEPT</name>
<dbReference type="Pfam" id="PF13751">
    <property type="entry name" value="DDE_Tnp_1_6"/>
    <property type="match status" value="1"/>
</dbReference>
<dbReference type="AlphaFoldDB" id="A0A2P1QYV3"/>
<dbReference type="InterPro" id="IPR025668">
    <property type="entry name" value="Tnp_DDE_dom"/>
</dbReference>
<reference evidence="2 3" key="1">
    <citation type="journal article" date="2015" name="Genome Announc.">
        <title>Draft Genome Sequences of Leptospira santarosai Strains U160, U164, and U233, Isolated from Asymptomatic Cattle.</title>
        <authorList>
            <person name="Kremer F.S."/>
            <person name="Eslabao M.R."/>
            <person name="Provisor M."/>
            <person name="Woloski R.D."/>
            <person name="Ramires O.V."/>
            <person name="Moreno L.Z."/>
            <person name="Moreno A.M."/>
            <person name="Hamond C."/>
            <person name="Lilenbaum W."/>
            <person name="Dellagostin O.A."/>
        </authorList>
    </citation>
    <scope>NUCLEOTIDE SEQUENCE [LARGE SCALE GENOMIC DNA]</scope>
    <source>
        <strain evidence="2 3">U160</strain>
    </source>
</reference>
<evidence type="ECO:0000313" key="2">
    <source>
        <dbReference type="EMBL" id="AVQ14064.1"/>
    </source>
</evidence>
<dbReference type="PANTHER" id="PTHR33408">
    <property type="entry name" value="TRANSPOSASE"/>
    <property type="match status" value="1"/>
</dbReference>
<protein>
    <submittedName>
        <fullName evidence="2">Transposase, IS4 family</fullName>
    </submittedName>
</protein>
<sequence>MLVREEFLNSGYSKTCKVKKTSIEEIKSYYTWKMREKLSTESAKKIYSKRFPSIEGAFGVIKGVRKGYHFLLKGIHKVRLEWSERCIAYNIGKLSRFSMNTI</sequence>
<accession>A0A2P1QYV3</accession>
<dbReference type="Proteomes" id="UP000033961">
    <property type="component" value="Chromosome II"/>
</dbReference>
<feature type="domain" description="Transposase DDE" evidence="1">
    <location>
        <begin position="19"/>
        <end position="94"/>
    </location>
</feature>
<proteinExistence type="predicted"/>
<dbReference type="PANTHER" id="PTHR33408:SF2">
    <property type="entry name" value="TRANSPOSASE DDE DOMAIN-CONTAINING PROTEIN"/>
    <property type="match status" value="1"/>
</dbReference>
<gene>
    <name evidence="2" type="ORF">XB16_3790</name>
</gene>
<organism evidence="2 3">
    <name type="scientific">Leptospira santarosai</name>
    <dbReference type="NCBI Taxonomy" id="28183"/>
    <lineage>
        <taxon>Bacteria</taxon>
        <taxon>Pseudomonadati</taxon>
        <taxon>Spirochaetota</taxon>
        <taxon>Spirochaetia</taxon>
        <taxon>Leptospirales</taxon>
        <taxon>Leptospiraceae</taxon>
        <taxon>Leptospira</taxon>
    </lineage>
</organism>
<dbReference type="EMBL" id="CP027844">
    <property type="protein sequence ID" value="AVQ14064.1"/>
    <property type="molecule type" value="Genomic_DNA"/>
</dbReference>
<evidence type="ECO:0000259" key="1">
    <source>
        <dbReference type="Pfam" id="PF13751"/>
    </source>
</evidence>
<evidence type="ECO:0000313" key="3">
    <source>
        <dbReference type="Proteomes" id="UP000033961"/>
    </source>
</evidence>